<dbReference type="AlphaFoldDB" id="A0A173VPY1"/>
<dbReference type="Gene3D" id="3.40.1350.10">
    <property type="match status" value="1"/>
</dbReference>
<dbReference type="EMBL" id="CYXM01000025">
    <property type="protein sequence ID" value="CUN29064.1"/>
    <property type="molecule type" value="Genomic_DNA"/>
</dbReference>
<dbReference type="InterPro" id="IPR053148">
    <property type="entry name" value="PD-DEXK-like_domain"/>
</dbReference>
<dbReference type="Proteomes" id="UP000286220">
    <property type="component" value="Unassembled WGS sequence"/>
</dbReference>
<dbReference type="InterPro" id="IPR041527">
    <property type="entry name" value="YhcG_N"/>
</dbReference>
<feature type="domain" description="YhcG N-terminal" evidence="2">
    <location>
        <begin position="23"/>
        <end position="176"/>
    </location>
</feature>
<evidence type="ECO:0000313" key="7">
    <source>
        <dbReference type="Proteomes" id="UP000286220"/>
    </source>
</evidence>
<dbReference type="RefSeq" id="WP_081026298.1">
    <property type="nucleotide sequence ID" value="NZ_CYXM01000025.1"/>
</dbReference>
<protein>
    <submittedName>
        <fullName evidence="5">DUF1016 domain-containing protein</fullName>
    </submittedName>
    <submittedName>
        <fullName evidence="4">PDDEXK nuclease domain-containing protein</fullName>
    </submittedName>
    <submittedName>
        <fullName evidence="3">Uncharacterized conserved protein</fullName>
    </submittedName>
</protein>
<dbReference type="InterPro" id="IPR011856">
    <property type="entry name" value="tRNA_endonuc-like_dom_sf"/>
</dbReference>
<evidence type="ECO:0000313" key="5">
    <source>
        <dbReference type="EMBL" id="RHA87542.1"/>
    </source>
</evidence>
<dbReference type="EMBL" id="JAQLYE010000051">
    <property type="protein sequence ID" value="MDB8019370.1"/>
    <property type="molecule type" value="Genomic_DNA"/>
</dbReference>
<dbReference type="Pfam" id="PF06250">
    <property type="entry name" value="YhcG_C"/>
    <property type="match status" value="1"/>
</dbReference>
<reference evidence="5 7" key="2">
    <citation type="submission" date="2018-08" db="EMBL/GenBank/DDBJ databases">
        <title>A genome reference for cultivated species of the human gut microbiota.</title>
        <authorList>
            <person name="Zou Y."/>
            <person name="Xue W."/>
            <person name="Luo G."/>
        </authorList>
    </citation>
    <scope>NUCLEOTIDE SEQUENCE [LARGE SCALE GENOMIC DNA]</scope>
    <source>
        <strain evidence="5 7">AM42-17AT</strain>
    </source>
</reference>
<proteinExistence type="predicted"/>
<gene>
    <name evidence="5" type="ORF">DW912_16250</name>
    <name evidence="3" type="ORF">ERS852580_03351</name>
    <name evidence="4" type="ORF">PNE45_15285</name>
</gene>
<reference evidence="4" key="3">
    <citation type="submission" date="2023-01" db="EMBL/GenBank/DDBJ databases">
        <title>Human gut microbiome strain richness.</title>
        <authorList>
            <person name="Chen-Liaw A."/>
        </authorList>
    </citation>
    <scope>NUCLEOTIDE SEQUENCE</scope>
    <source>
        <strain evidence="4">1001283st1_D2_1001283B150209_150212</strain>
    </source>
</reference>
<organism evidence="3 6">
    <name type="scientific">Agathobacter rectalis</name>
    <dbReference type="NCBI Taxonomy" id="39491"/>
    <lineage>
        <taxon>Bacteria</taxon>
        <taxon>Bacillati</taxon>
        <taxon>Bacillota</taxon>
        <taxon>Clostridia</taxon>
        <taxon>Lachnospirales</taxon>
        <taxon>Lachnospiraceae</taxon>
        <taxon>Agathobacter</taxon>
    </lineage>
</organism>
<evidence type="ECO:0000313" key="3">
    <source>
        <dbReference type="EMBL" id="CUN29064.1"/>
    </source>
</evidence>
<feature type="domain" description="YhcG PDDEXK nuclease" evidence="1">
    <location>
        <begin position="201"/>
        <end position="354"/>
    </location>
</feature>
<dbReference type="PANTHER" id="PTHR30547:SF5">
    <property type="entry name" value="NUCLEASE YHCG-RELATED"/>
    <property type="match status" value="1"/>
</dbReference>
<dbReference type="GO" id="GO:0003676">
    <property type="term" value="F:nucleic acid binding"/>
    <property type="evidence" value="ECO:0007669"/>
    <property type="project" value="InterPro"/>
</dbReference>
<evidence type="ECO:0000259" key="2">
    <source>
        <dbReference type="Pfam" id="PF17761"/>
    </source>
</evidence>
<dbReference type="Pfam" id="PF17761">
    <property type="entry name" value="DUF1016_N"/>
    <property type="match status" value="1"/>
</dbReference>
<dbReference type="Proteomes" id="UP000095673">
    <property type="component" value="Unassembled WGS sequence"/>
</dbReference>
<evidence type="ECO:0000313" key="6">
    <source>
        <dbReference type="Proteomes" id="UP000095673"/>
    </source>
</evidence>
<reference evidence="3 6" key="1">
    <citation type="submission" date="2015-09" db="EMBL/GenBank/DDBJ databases">
        <authorList>
            <consortium name="Pathogen Informatics"/>
        </authorList>
    </citation>
    <scope>NUCLEOTIDE SEQUENCE [LARGE SCALE GENOMIC DNA]</scope>
    <source>
        <strain evidence="3 6">2789STDY5834968</strain>
    </source>
</reference>
<evidence type="ECO:0000313" key="4">
    <source>
        <dbReference type="EMBL" id="MDB8019370.1"/>
    </source>
</evidence>
<dbReference type="EMBL" id="QSFZ01000035">
    <property type="protein sequence ID" value="RHA87542.1"/>
    <property type="molecule type" value="Genomic_DNA"/>
</dbReference>
<evidence type="ECO:0000259" key="1">
    <source>
        <dbReference type="Pfam" id="PF06250"/>
    </source>
</evidence>
<dbReference type="OrthoDB" id="9801263at2"/>
<dbReference type="Proteomes" id="UP001212823">
    <property type="component" value="Unassembled WGS sequence"/>
</dbReference>
<accession>A0A173VPY1</accession>
<sequence>MKDEINESVYDINMDKLCQNSIELIKYARNITAKQVNNVQIMTYYSLGRWIVEVQQQGKHRAEYGKKIIINLSKKLTEEFGKGFSESTLEKARKFYLTYKDRISETLFTEFAIKKSETVFTIFEEEHPFVVTWSHYLQLMRIENEDERSFYEIEAAREKWGVRDLSRQYNSSLYERLALSMDKDKVQRLSQEGNVITTSKDVLKDPYVLEFVGLEDKYNYSETDLENRLLDNLQQFLLELGKGFTFVARQKRFSFEEDHFRVDLVFYNRLLKCFVLFDLKIGKLKHQDLGQMQMYVNYYDRYEKTEEENPTIGVLLCNEKNDAMVELTLPEDSNIYASQYKLYLPDKKLLQDKLKEWLQEEGGAEDEI</sequence>
<dbReference type="PANTHER" id="PTHR30547">
    <property type="entry name" value="UNCHARACTERIZED PROTEIN YHCG-RELATED"/>
    <property type="match status" value="1"/>
</dbReference>
<dbReference type="InterPro" id="IPR009362">
    <property type="entry name" value="YhcG_C"/>
</dbReference>
<name>A0A173VPY1_9FIRM</name>